<feature type="region of interest" description="Disordered" evidence="1">
    <location>
        <begin position="218"/>
        <end position="255"/>
    </location>
</feature>
<keyword evidence="2" id="KW-0472">Membrane</keyword>
<evidence type="ECO:0000313" key="3">
    <source>
        <dbReference type="EMBL" id="MBB5996973.1"/>
    </source>
</evidence>
<reference evidence="3 4" key="1">
    <citation type="submission" date="2020-08" db="EMBL/GenBank/DDBJ databases">
        <title>Sequencing the genomes of 1000 actinobacteria strains.</title>
        <authorList>
            <person name="Klenk H.-P."/>
        </authorList>
    </citation>
    <scope>NUCLEOTIDE SEQUENCE [LARGE SCALE GENOMIC DNA]</scope>
    <source>
        <strain evidence="3 4">DSM 44593</strain>
    </source>
</reference>
<feature type="compositionally biased region" description="Low complexity" evidence="1">
    <location>
        <begin position="223"/>
        <end position="244"/>
    </location>
</feature>
<evidence type="ECO:0000313" key="4">
    <source>
        <dbReference type="Proteomes" id="UP000578077"/>
    </source>
</evidence>
<feature type="compositionally biased region" description="Pro residues" evidence="1">
    <location>
        <begin position="245"/>
        <end position="255"/>
    </location>
</feature>
<gene>
    <name evidence="3" type="ORF">HNR25_000724</name>
</gene>
<feature type="transmembrane region" description="Helical" evidence="2">
    <location>
        <begin position="58"/>
        <end position="78"/>
    </location>
</feature>
<sequence>MWFMTFFPPARMLEFVLGIVIALIVIRGRWFRLPFPVALLLPAAPLVATAMLPGNLGFVALTAVPLGFLVAAAANADITGRGSFFSRPTMVFLGETPLRAVSGALAGRGVRVDRAHVADLGRASGRSRVMAVRTGAGRAHRHDEPDAGMAAARTRGAPDHAALGQPGPYPPLTGTPPRANTADPGSARSPRCPTDTLLAGLPARAMGRHLCCVQPPRRDPLVARSRSPPLRPAAATAAARSRPAGLPPTRLPLAK</sequence>
<dbReference type="EMBL" id="JACHLY010000001">
    <property type="protein sequence ID" value="MBB5996973.1"/>
    <property type="molecule type" value="Genomic_DNA"/>
</dbReference>
<keyword evidence="2" id="KW-0812">Transmembrane</keyword>
<keyword evidence="4" id="KW-1185">Reference proteome</keyword>
<accession>A0A841E772</accession>
<evidence type="ECO:0000256" key="2">
    <source>
        <dbReference type="SAM" id="Phobius"/>
    </source>
</evidence>
<keyword evidence="2" id="KW-1133">Transmembrane helix</keyword>
<evidence type="ECO:0000256" key="1">
    <source>
        <dbReference type="SAM" id="MobiDB-lite"/>
    </source>
</evidence>
<protein>
    <submittedName>
        <fullName evidence="3">Uncharacterized protein</fullName>
    </submittedName>
</protein>
<feature type="transmembrane region" description="Helical" evidence="2">
    <location>
        <begin position="6"/>
        <end position="26"/>
    </location>
</feature>
<dbReference type="Proteomes" id="UP000578077">
    <property type="component" value="Unassembled WGS sequence"/>
</dbReference>
<comment type="caution">
    <text evidence="3">The sequence shown here is derived from an EMBL/GenBank/DDBJ whole genome shotgun (WGS) entry which is preliminary data.</text>
</comment>
<dbReference type="RefSeq" id="WP_184633307.1">
    <property type="nucleotide sequence ID" value="NZ_BAABKT010000003.1"/>
</dbReference>
<dbReference type="AlphaFoldDB" id="A0A841E772"/>
<organism evidence="3 4">
    <name type="scientific">Streptomonospora salina</name>
    <dbReference type="NCBI Taxonomy" id="104205"/>
    <lineage>
        <taxon>Bacteria</taxon>
        <taxon>Bacillati</taxon>
        <taxon>Actinomycetota</taxon>
        <taxon>Actinomycetes</taxon>
        <taxon>Streptosporangiales</taxon>
        <taxon>Nocardiopsidaceae</taxon>
        <taxon>Streptomonospora</taxon>
    </lineage>
</organism>
<feature type="region of interest" description="Disordered" evidence="1">
    <location>
        <begin position="134"/>
        <end position="192"/>
    </location>
</feature>
<proteinExistence type="predicted"/>
<name>A0A841E772_9ACTN</name>